<proteinExistence type="predicted"/>
<evidence type="ECO:0000313" key="1">
    <source>
        <dbReference type="EMBL" id="ADD96392.1"/>
    </source>
</evidence>
<name>D6PKZ1_9ZZZZ</name>
<protein>
    <submittedName>
        <fullName evidence="1">Uncharacterized protein</fullName>
    </submittedName>
</protein>
<accession>D6PKZ1</accession>
<organism evidence="1">
    <name type="scientific">uncultured organism MedDCM-OCT-S09-C206</name>
    <dbReference type="NCBI Taxonomy" id="743646"/>
    <lineage>
        <taxon>unclassified sequences</taxon>
        <taxon>environmental samples</taxon>
    </lineage>
</organism>
<dbReference type="EMBL" id="GU943136">
    <property type="protein sequence ID" value="ADD96392.1"/>
    <property type="molecule type" value="Genomic_DNA"/>
</dbReference>
<dbReference type="AlphaFoldDB" id="D6PKZ1"/>
<reference evidence="1" key="1">
    <citation type="journal article" date="2010" name="ISME J.">
        <title>Metagenome of the Mediterranean deep chlorophyll maximum studied by direct and fosmid library 454 pyrosequencing.</title>
        <authorList>
            <person name="Ghai R."/>
            <person name="Martin-Cuadrado A.B."/>
            <person name="Molto A.G."/>
            <person name="Heredia I.G."/>
            <person name="Cabrera R."/>
            <person name="Martin J."/>
            <person name="Verdu M."/>
            <person name="Deschamps P."/>
            <person name="Moreira D."/>
            <person name="Lopez-Garcia P."/>
            <person name="Mira A."/>
            <person name="Rodriguez-Valera F."/>
        </authorList>
    </citation>
    <scope>NUCLEOTIDE SEQUENCE</scope>
</reference>
<sequence length="92" mass="10311">MDIEALIKNLEAVNDSLQSPTIRESDDFKKCVERFQAKLADLIGVYKSSNSENTADLNKIISDLKTILEEIETLSSHDSKVLDFAKDIVPIK</sequence>